<dbReference type="PANTHER" id="PTHR19376">
    <property type="entry name" value="DNA-DIRECTED RNA POLYMERASE"/>
    <property type="match status" value="1"/>
</dbReference>
<keyword evidence="6" id="KW-0804">Transcription</keyword>
<dbReference type="SUPFAM" id="SSF64484">
    <property type="entry name" value="beta and beta-prime subunits of DNA dependent RNA-polymerase"/>
    <property type="match status" value="1"/>
</dbReference>
<dbReference type="Gene3D" id="6.20.50.80">
    <property type="match status" value="1"/>
</dbReference>
<keyword evidence="7" id="KW-0175">Coiled coil</keyword>
<evidence type="ECO:0000256" key="5">
    <source>
        <dbReference type="ARBA" id="ARBA00022695"/>
    </source>
</evidence>
<proteinExistence type="inferred from homology"/>
<gene>
    <name evidence="11" type="ORF">ETH_00006290</name>
</gene>
<sequence length="456" mass="49146">MAAAAAAAAAGPAEEGEAAAELGAAAAATVLAEKLSLARLADAAAELLDQQQQQHQQQRKQQQQQQVNPWLLLRRQQLPLAAAAVRPTAAAAAQQLRLLLQNLKRMQNMPQQRRQLLLLLSSSQLLQQQLPRVAQLLQTQRLLPLYMQPKPCSSSSSSSKVADPSGGSFSQLKYPPPNVVVALPGGGAIEGSARLLKARLYHPSWLWQQQQQQQQSAAAAFAAGSFESPARYVLQTAAAAAAATSTKQKALLSPSILTQERMRALLSLRFGGGLKELDEMLDSFFMGFMGKLASRSTDIMNGKCFLYRFPRNGFASMIKTGAKGSNVNYAMICVFLGQQSLEGRRVQPMSSGKSLPAFAAADFGSLARGFVLSSFLTGLREEEFYFHCMAGREGLIDTAVKTAKSGYLQRSLVKSLEGLRLAYDGSVRDSDNSILQFVYADDGLDPAAAAALQHMQ</sequence>
<dbReference type="Gene3D" id="1.10.132.30">
    <property type="match status" value="1"/>
</dbReference>
<dbReference type="AlphaFoldDB" id="U6KS07"/>
<keyword evidence="4" id="KW-0808">Transferase</keyword>
<reference evidence="11" key="2">
    <citation type="submission" date="2013-10" db="EMBL/GenBank/DDBJ databases">
        <authorList>
            <person name="Aslett M."/>
        </authorList>
    </citation>
    <scope>NUCLEOTIDE SEQUENCE [LARGE SCALE GENOMIC DNA]</scope>
    <source>
        <strain evidence="11">Houghton</strain>
    </source>
</reference>
<evidence type="ECO:0000259" key="9">
    <source>
        <dbReference type="Pfam" id="PF04998"/>
    </source>
</evidence>
<evidence type="ECO:0000256" key="4">
    <source>
        <dbReference type="ARBA" id="ARBA00022679"/>
    </source>
</evidence>
<evidence type="ECO:0000256" key="1">
    <source>
        <dbReference type="ARBA" id="ARBA00006460"/>
    </source>
</evidence>
<dbReference type="GO" id="GO:0005736">
    <property type="term" value="C:RNA polymerase I complex"/>
    <property type="evidence" value="ECO:0007669"/>
    <property type="project" value="TreeGrafter"/>
</dbReference>
<dbReference type="InterPro" id="IPR007083">
    <property type="entry name" value="RNA_pol_Rpb1_4"/>
</dbReference>
<dbReference type="RefSeq" id="XP_013231647.1">
    <property type="nucleotide sequence ID" value="XM_013376193.1"/>
</dbReference>
<dbReference type="EC" id="2.7.7.6" evidence="2"/>
<dbReference type="InterPro" id="IPR045867">
    <property type="entry name" value="DNA-dir_RpoC_beta_prime"/>
</dbReference>
<dbReference type="Proteomes" id="UP000030747">
    <property type="component" value="Unassembled WGS sequence"/>
</dbReference>
<feature type="domain" description="RNA polymerase Rpb1" evidence="9">
    <location>
        <begin position="378"/>
        <end position="443"/>
    </location>
</feature>
<keyword evidence="12" id="KW-1185">Reference proteome</keyword>
<accession>U6KS07</accession>
<evidence type="ECO:0000313" key="12">
    <source>
        <dbReference type="Proteomes" id="UP000030747"/>
    </source>
</evidence>
<feature type="region of interest" description="Disordered" evidence="8">
    <location>
        <begin position="149"/>
        <end position="170"/>
    </location>
</feature>
<dbReference type="EMBL" id="HG675342">
    <property type="protein sequence ID" value="CDJ40897.1"/>
    <property type="molecule type" value="Genomic_DNA"/>
</dbReference>
<dbReference type="VEuPathDB" id="ToxoDB:ETH_00006290"/>
<keyword evidence="5" id="KW-0548">Nucleotidyltransferase</keyword>
<dbReference type="Gene3D" id="6.10.250.2940">
    <property type="match status" value="1"/>
</dbReference>
<dbReference type="GeneID" id="25250465"/>
<dbReference type="GO" id="GO:0003899">
    <property type="term" value="F:DNA-directed RNA polymerase activity"/>
    <property type="evidence" value="ECO:0007669"/>
    <property type="project" value="UniProtKB-EC"/>
</dbReference>
<reference evidence="11" key="1">
    <citation type="submission" date="2013-10" db="EMBL/GenBank/DDBJ databases">
        <title>Genomic analysis of the causative agents of coccidiosis in chickens.</title>
        <authorList>
            <person name="Reid A.J."/>
            <person name="Blake D."/>
            <person name="Billington K."/>
            <person name="Browne H."/>
            <person name="Dunn M."/>
            <person name="Hung S."/>
            <person name="Kawahara F."/>
            <person name="Miranda-Saavedra D."/>
            <person name="Mourier T."/>
            <person name="Nagra H."/>
            <person name="Otto T.D."/>
            <person name="Rawlings N."/>
            <person name="Sanchez A."/>
            <person name="Sanders M."/>
            <person name="Subramaniam C."/>
            <person name="Tay Y."/>
            <person name="Dear P."/>
            <person name="Doerig C."/>
            <person name="Gruber A."/>
            <person name="Parkinson J."/>
            <person name="Shirley M."/>
            <person name="Wan K.L."/>
            <person name="Berriman M."/>
            <person name="Tomley F."/>
            <person name="Pain A."/>
        </authorList>
    </citation>
    <scope>NUCLEOTIDE SEQUENCE [LARGE SCALE GENOMIC DNA]</scope>
    <source>
        <strain evidence="11">Houghton</strain>
    </source>
</reference>
<dbReference type="PANTHER" id="PTHR19376:SF11">
    <property type="entry name" value="DNA-DIRECTED RNA POLYMERASE I SUBUNIT RPA1"/>
    <property type="match status" value="1"/>
</dbReference>
<evidence type="ECO:0000256" key="2">
    <source>
        <dbReference type="ARBA" id="ARBA00012418"/>
    </source>
</evidence>
<evidence type="ECO:0000256" key="3">
    <source>
        <dbReference type="ARBA" id="ARBA00022478"/>
    </source>
</evidence>
<evidence type="ECO:0000256" key="7">
    <source>
        <dbReference type="SAM" id="Coils"/>
    </source>
</evidence>
<evidence type="ECO:0000313" key="11">
    <source>
        <dbReference type="EMBL" id="CDJ40897.1"/>
    </source>
</evidence>
<evidence type="ECO:0000259" key="10">
    <source>
        <dbReference type="Pfam" id="PF05000"/>
    </source>
</evidence>
<organism evidence="11 12">
    <name type="scientific">Eimeria tenella</name>
    <name type="common">Coccidian parasite</name>
    <dbReference type="NCBI Taxonomy" id="5802"/>
    <lineage>
        <taxon>Eukaryota</taxon>
        <taxon>Sar</taxon>
        <taxon>Alveolata</taxon>
        <taxon>Apicomplexa</taxon>
        <taxon>Conoidasida</taxon>
        <taxon>Coccidia</taxon>
        <taxon>Eucoccidiorida</taxon>
        <taxon>Eimeriorina</taxon>
        <taxon>Eimeriidae</taxon>
        <taxon>Eimeria</taxon>
    </lineage>
</organism>
<dbReference type="GO" id="GO:0006351">
    <property type="term" value="P:DNA-templated transcription"/>
    <property type="evidence" value="ECO:0007669"/>
    <property type="project" value="InterPro"/>
</dbReference>
<dbReference type="InterPro" id="IPR007081">
    <property type="entry name" value="RNA_pol_Rpb1_5"/>
</dbReference>
<keyword evidence="3" id="KW-0240">DNA-directed RNA polymerase</keyword>
<feature type="coiled-coil region" evidence="7">
    <location>
        <begin position="41"/>
        <end position="109"/>
    </location>
</feature>
<dbReference type="Pfam" id="PF04998">
    <property type="entry name" value="RNA_pol_Rpb1_5"/>
    <property type="match status" value="1"/>
</dbReference>
<dbReference type="Pfam" id="PF05000">
    <property type="entry name" value="RNA_pol_Rpb1_4"/>
    <property type="match status" value="1"/>
</dbReference>
<comment type="similarity">
    <text evidence="1">Belongs to the RNA polymerase beta' chain family.</text>
</comment>
<protein>
    <recommendedName>
        <fullName evidence="2">DNA-directed RNA polymerase</fullName>
        <ecNumber evidence="2">2.7.7.6</ecNumber>
    </recommendedName>
</protein>
<feature type="domain" description="RNA polymerase Rpb1" evidence="10">
    <location>
        <begin position="305"/>
        <end position="371"/>
    </location>
</feature>
<evidence type="ECO:0000256" key="8">
    <source>
        <dbReference type="SAM" id="MobiDB-lite"/>
    </source>
</evidence>
<dbReference type="InterPro" id="IPR038120">
    <property type="entry name" value="Rpb1_funnel_sf"/>
</dbReference>
<dbReference type="GO" id="GO:0003677">
    <property type="term" value="F:DNA binding"/>
    <property type="evidence" value="ECO:0007669"/>
    <property type="project" value="InterPro"/>
</dbReference>
<dbReference type="OrthoDB" id="270392at2759"/>
<name>U6KS07_EIMTE</name>
<evidence type="ECO:0000256" key="6">
    <source>
        <dbReference type="ARBA" id="ARBA00023163"/>
    </source>
</evidence>
<dbReference type="VEuPathDB" id="ToxoDB:ETH2_0728100"/>